<evidence type="ECO:0000256" key="1">
    <source>
        <dbReference type="ARBA" id="ARBA00012513"/>
    </source>
</evidence>
<dbReference type="PROSITE" id="PS00107">
    <property type="entry name" value="PROTEIN_KINASE_ATP"/>
    <property type="match status" value="1"/>
</dbReference>
<evidence type="ECO:0000256" key="6">
    <source>
        <dbReference type="ARBA" id="ARBA00022840"/>
    </source>
</evidence>
<dbReference type="Pfam" id="PF00069">
    <property type="entry name" value="Pkinase"/>
    <property type="match status" value="1"/>
</dbReference>
<dbReference type="Gene3D" id="1.10.510.10">
    <property type="entry name" value="Transferase(Phosphotransferase) domain 1"/>
    <property type="match status" value="1"/>
</dbReference>
<dbReference type="SMART" id="SM00220">
    <property type="entry name" value="S_TKc"/>
    <property type="match status" value="1"/>
</dbReference>
<feature type="transmembrane region" description="Helical" evidence="11">
    <location>
        <begin position="401"/>
        <end position="427"/>
    </location>
</feature>
<sequence length="500" mass="54311">MDLYCTRPGCPRPVNAFADLDHQVTLKAVPQKYCTTCGMELILIGRYLPLRLLGQGGFGAAFLARDRYTPAMRQCVVKQFLPSGQLSPAQLVVAQQLFEREAEVLEQLGNTHPLIPDLFAFFELTASSPQAGKQDKFFYLVQEYIDGETMEEELVQKGTLSTDDVVAMLKEMLNVLTFVHENGSIHRDIKPSNIMRHRNGRFYLLDFGAVKQAAKGTATAKSTGIYSLGFAPPEQMSGGEVYPSSDLYALAITCLMLLTGKQPNDLFDSYSNTWKWRNDAPSVPDSLADVFDRMLLQTPSQRFQSAADVLVALKAASGTVRSQPSKRTPLPTPQPTPTPPTTLPQPVSPPQALQPTHKKATPQVAVQAAKPVRQRAAIAPFSTVELLGAAAFTGFEGGLLAIALLSLSGTVLIGAGFWVVLLAGLVFLQSRRIIERLDLLIVVGLTLPIILFLPPLHRAVALLGGSVLTTVIAIAVVTGLSAIAVTAFFRIIFNLLSNWL</sequence>
<comment type="caution">
    <text evidence="13">The sequence shown here is derived from an EMBL/GenBank/DDBJ whole genome shotgun (WGS) entry which is preliminary data.</text>
</comment>
<feature type="domain" description="Protein kinase" evidence="12">
    <location>
        <begin position="47"/>
        <end position="313"/>
    </location>
</feature>
<dbReference type="EMBL" id="JAMPLM010000003">
    <property type="protein sequence ID" value="MEP1058028.1"/>
    <property type="molecule type" value="Genomic_DNA"/>
</dbReference>
<evidence type="ECO:0000256" key="5">
    <source>
        <dbReference type="ARBA" id="ARBA00022777"/>
    </source>
</evidence>
<organism evidence="13 14">
    <name type="scientific">Stenomitos frigidus AS-A4</name>
    <dbReference type="NCBI Taxonomy" id="2933935"/>
    <lineage>
        <taxon>Bacteria</taxon>
        <taxon>Bacillati</taxon>
        <taxon>Cyanobacteriota</taxon>
        <taxon>Cyanophyceae</taxon>
        <taxon>Leptolyngbyales</taxon>
        <taxon>Leptolyngbyaceae</taxon>
        <taxon>Stenomitos</taxon>
    </lineage>
</organism>
<dbReference type="InterPro" id="IPR017441">
    <property type="entry name" value="Protein_kinase_ATP_BS"/>
</dbReference>
<proteinExistence type="predicted"/>
<accession>A0ABV0KFL1</accession>
<keyword evidence="4 9" id="KW-0547">Nucleotide-binding</keyword>
<keyword evidence="6 9" id="KW-0067">ATP-binding</keyword>
<gene>
    <name evidence="13" type="ORF">NDI38_06215</name>
</gene>
<comment type="catalytic activity">
    <reaction evidence="8">
        <text>L-seryl-[protein] + ATP = O-phospho-L-seryl-[protein] + ADP + H(+)</text>
        <dbReference type="Rhea" id="RHEA:17989"/>
        <dbReference type="Rhea" id="RHEA-COMP:9863"/>
        <dbReference type="Rhea" id="RHEA-COMP:11604"/>
        <dbReference type="ChEBI" id="CHEBI:15378"/>
        <dbReference type="ChEBI" id="CHEBI:29999"/>
        <dbReference type="ChEBI" id="CHEBI:30616"/>
        <dbReference type="ChEBI" id="CHEBI:83421"/>
        <dbReference type="ChEBI" id="CHEBI:456216"/>
        <dbReference type="EC" id="2.7.11.1"/>
    </reaction>
</comment>
<evidence type="ECO:0000256" key="9">
    <source>
        <dbReference type="PROSITE-ProRule" id="PRU10141"/>
    </source>
</evidence>
<dbReference type="InterPro" id="IPR011009">
    <property type="entry name" value="Kinase-like_dom_sf"/>
</dbReference>
<keyword evidence="11" id="KW-0812">Transmembrane</keyword>
<dbReference type="InterPro" id="IPR000719">
    <property type="entry name" value="Prot_kinase_dom"/>
</dbReference>
<keyword evidence="3" id="KW-0808">Transferase</keyword>
<evidence type="ECO:0000256" key="4">
    <source>
        <dbReference type="ARBA" id="ARBA00022741"/>
    </source>
</evidence>
<evidence type="ECO:0000256" key="3">
    <source>
        <dbReference type="ARBA" id="ARBA00022679"/>
    </source>
</evidence>
<dbReference type="Proteomes" id="UP001476950">
    <property type="component" value="Unassembled WGS sequence"/>
</dbReference>
<dbReference type="CDD" id="cd14014">
    <property type="entry name" value="STKc_PknB_like"/>
    <property type="match status" value="1"/>
</dbReference>
<feature type="transmembrane region" description="Helical" evidence="11">
    <location>
        <begin position="439"/>
        <end position="456"/>
    </location>
</feature>
<keyword evidence="5 13" id="KW-0418">Kinase</keyword>
<feature type="binding site" evidence="9">
    <location>
        <position position="78"/>
    </location>
    <ligand>
        <name>ATP</name>
        <dbReference type="ChEBI" id="CHEBI:30616"/>
    </ligand>
</feature>
<evidence type="ECO:0000313" key="14">
    <source>
        <dbReference type="Proteomes" id="UP001476950"/>
    </source>
</evidence>
<dbReference type="EC" id="2.7.11.1" evidence="1"/>
<protein>
    <recommendedName>
        <fullName evidence="1">non-specific serine/threonine protein kinase</fullName>
        <ecNumber evidence="1">2.7.11.1</ecNumber>
    </recommendedName>
</protein>
<keyword evidence="11" id="KW-1133">Transmembrane helix</keyword>
<evidence type="ECO:0000256" key="2">
    <source>
        <dbReference type="ARBA" id="ARBA00022527"/>
    </source>
</evidence>
<dbReference type="PROSITE" id="PS50011">
    <property type="entry name" value="PROTEIN_KINASE_DOM"/>
    <property type="match status" value="1"/>
</dbReference>
<keyword evidence="14" id="KW-1185">Reference proteome</keyword>
<dbReference type="NCBIfam" id="NF045510">
    <property type="entry name" value="4Cys_prefix_kin"/>
    <property type="match status" value="1"/>
</dbReference>
<keyword evidence="11" id="KW-0472">Membrane</keyword>
<evidence type="ECO:0000256" key="11">
    <source>
        <dbReference type="SAM" id="Phobius"/>
    </source>
</evidence>
<evidence type="ECO:0000256" key="8">
    <source>
        <dbReference type="ARBA" id="ARBA00048679"/>
    </source>
</evidence>
<feature type="region of interest" description="Disordered" evidence="10">
    <location>
        <begin position="320"/>
        <end position="360"/>
    </location>
</feature>
<evidence type="ECO:0000313" key="13">
    <source>
        <dbReference type="EMBL" id="MEP1058028.1"/>
    </source>
</evidence>
<feature type="transmembrane region" description="Helical" evidence="11">
    <location>
        <begin position="468"/>
        <end position="493"/>
    </location>
</feature>
<dbReference type="PANTHER" id="PTHR24363:SF0">
    <property type="entry name" value="SERINE_THREONINE KINASE LIKE DOMAIN CONTAINING 1"/>
    <property type="match status" value="1"/>
</dbReference>
<dbReference type="Gene3D" id="3.30.200.20">
    <property type="entry name" value="Phosphorylase Kinase, domain 1"/>
    <property type="match status" value="1"/>
</dbReference>
<dbReference type="PANTHER" id="PTHR24363">
    <property type="entry name" value="SERINE/THREONINE PROTEIN KINASE"/>
    <property type="match status" value="1"/>
</dbReference>
<reference evidence="13 14" key="1">
    <citation type="submission" date="2022-04" db="EMBL/GenBank/DDBJ databases">
        <title>Positive selection, recombination, and allopatry shape intraspecific diversity of widespread and dominant cyanobacteria.</title>
        <authorList>
            <person name="Wei J."/>
            <person name="Shu W."/>
            <person name="Hu C."/>
        </authorList>
    </citation>
    <scope>NUCLEOTIDE SEQUENCE [LARGE SCALE GENOMIC DNA]</scope>
    <source>
        <strain evidence="13 14">AS-A4</strain>
    </source>
</reference>
<dbReference type="GO" id="GO:0004674">
    <property type="term" value="F:protein serine/threonine kinase activity"/>
    <property type="evidence" value="ECO:0007669"/>
    <property type="project" value="UniProtKB-KW"/>
</dbReference>
<dbReference type="SUPFAM" id="SSF56112">
    <property type="entry name" value="Protein kinase-like (PK-like)"/>
    <property type="match status" value="1"/>
</dbReference>
<evidence type="ECO:0000256" key="10">
    <source>
        <dbReference type="SAM" id="MobiDB-lite"/>
    </source>
</evidence>
<keyword evidence="2 13" id="KW-0723">Serine/threonine-protein kinase</keyword>
<dbReference type="RefSeq" id="WP_190451478.1">
    <property type="nucleotide sequence ID" value="NZ_JAMPLM010000003.1"/>
</dbReference>
<comment type="catalytic activity">
    <reaction evidence="7">
        <text>L-threonyl-[protein] + ATP = O-phospho-L-threonyl-[protein] + ADP + H(+)</text>
        <dbReference type="Rhea" id="RHEA:46608"/>
        <dbReference type="Rhea" id="RHEA-COMP:11060"/>
        <dbReference type="Rhea" id="RHEA-COMP:11605"/>
        <dbReference type="ChEBI" id="CHEBI:15378"/>
        <dbReference type="ChEBI" id="CHEBI:30013"/>
        <dbReference type="ChEBI" id="CHEBI:30616"/>
        <dbReference type="ChEBI" id="CHEBI:61977"/>
        <dbReference type="ChEBI" id="CHEBI:456216"/>
        <dbReference type="EC" id="2.7.11.1"/>
    </reaction>
</comment>
<name>A0ABV0KFL1_9CYAN</name>
<evidence type="ECO:0000256" key="7">
    <source>
        <dbReference type="ARBA" id="ARBA00047899"/>
    </source>
</evidence>
<feature type="compositionally biased region" description="Pro residues" evidence="10">
    <location>
        <begin position="330"/>
        <end position="349"/>
    </location>
</feature>
<evidence type="ECO:0000259" key="12">
    <source>
        <dbReference type="PROSITE" id="PS50011"/>
    </source>
</evidence>